<dbReference type="EMBL" id="CP003811">
    <property type="protein sequence ID" value="AIQ93642.1"/>
    <property type="molecule type" value="Genomic_DNA"/>
</dbReference>
<feature type="region of interest" description="Disordered" evidence="1">
    <location>
        <begin position="1"/>
        <end position="69"/>
    </location>
</feature>
<sequence>MRERLRLRTGSLARADALTRRARSAMRPDTSRADHEPVPDHAGAARQVRISDDHGPYCSGSVTDGAALS</sequence>
<evidence type="ECO:0000256" key="1">
    <source>
        <dbReference type="SAM" id="MobiDB-lite"/>
    </source>
</evidence>
<protein>
    <submittedName>
        <fullName evidence="2">Protein of unassigned function</fullName>
    </submittedName>
</protein>
<keyword evidence="3" id="KW-1185">Reference proteome</keyword>
<feature type="compositionally biased region" description="Basic and acidic residues" evidence="1">
    <location>
        <begin position="29"/>
        <end position="39"/>
    </location>
</feature>
<reference evidence="2 3" key="1">
    <citation type="journal article" date="2014" name="PLoS ONE">
        <title>Genome Information of Methylobacterium oryzae, a Plant-Probiotic Methylotroph in the Phyllosphere.</title>
        <authorList>
            <person name="Kwak M.J."/>
            <person name="Jeong H."/>
            <person name="Madhaiyan M."/>
            <person name="Lee Y."/>
            <person name="Sa T.M."/>
            <person name="Oh T.K."/>
            <person name="Kim J.F."/>
        </authorList>
    </citation>
    <scope>NUCLEOTIDE SEQUENCE [LARGE SCALE GENOMIC DNA]</scope>
    <source>
        <strain evidence="2 3">CBMB20</strain>
    </source>
</reference>
<accession>A0A089P1W0</accession>
<evidence type="ECO:0000313" key="2">
    <source>
        <dbReference type="EMBL" id="AIQ93642.1"/>
    </source>
</evidence>
<dbReference type="KEGG" id="mor:MOC_5887"/>
<gene>
    <name evidence="2" type="ORF">MOC_5887</name>
</gene>
<proteinExistence type="predicted"/>
<evidence type="ECO:0000313" key="3">
    <source>
        <dbReference type="Proteomes" id="UP000029492"/>
    </source>
</evidence>
<dbReference type="Proteomes" id="UP000029492">
    <property type="component" value="Chromosome"/>
</dbReference>
<name>A0A089P1W0_9HYPH</name>
<dbReference type="AlphaFoldDB" id="A0A089P1W0"/>
<organism evidence="2 3">
    <name type="scientific">Methylobacterium oryzae CBMB20</name>
    <dbReference type="NCBI Taxonomy" id="693986"/>
    <lineage>
        <taxon>Bacteria</taxon>
        <taxon>Pseudomonadati</taxon>
        <taxon>Pseudomonadota</taxon>
        <taxon>Alphaproteobacteria</taxon>
        <taxon>Hyphomicrobiales</taxon>
        <taxon>Methylobacteriaceae</taxon>
        <taxon>Methylobacterium</taxon>
    </lineage>
</organism>
<dbReference type="STRING" id="693986.MOC_5887"/>
<dbReference type="HOGENOM" id="CLU_2771182_0_0_5"/>